<evidence type="ECO:0000256" key="9">
    <source>
        <dbReference type="RuleBase" id="RU369079"/>
    </source>
</evidence>
<keyword evidence="7 9" id="KW-0472">Membrane</keyword>
<evidence type="ECO:0000256" key="2">
    <source>
        <dbReference type="ARBA" id="ARBA00022448"/>
    </source>
</evidence>
<dbReference type="GO" id="GO:0022857">
    <property type="term" value="F:transmembrane transporter activity"/>
    <property type="evidence" value="ECO:0007669"/>
    <property type="project" value="UniProtKB-UniRule"/>
</dbReference>
<protein>
    <recommendedName>
        <fullName evidence="9">TRAP transporter small permease protein</fullName>
    </recommendedName>
</protein>
<dbReference type="KEGG" id="pin:Ping_0647"/>
<keyword evidence="3" id="KW-1003">Cell membrane</keyword>
<dbReference type="GO" id="GO:0005886">
    <property type="term" value="C:plasma membrane"/>
    <property type="evidence" value="ECO:0007669"/>
    <property type="project" value="UniProtKB-SubCell"/>
</dbReference>
<evidence type="ECO:0000256" key="7">
    <source>
        <dbReference type="ARBA" id="ARBA00023136"/>
    </source>
</evidence>
<dbReference type="InterPro" id="IPR007387">
    <property type="entry name" value="TRAP_DctQ"/>
</dbReference>
<reference evidence="11 12" key="1">
    <citation type="submission" date="2007-01" db="EMBL/GenBank/DDBJ databases">
        <title>Complete sequence of Psychromonas ingrahamii 37.</title>
        <authorList>
            <consortium name="US DOE Joint Genome Institute"/>
            <person name="Copeland A."/>
            <person name="Lucas S."/>
            <person name="Lapidus A."/>
            <person name="Barry K."/>
            <person name="Detter J.C."/>
            <person name="Glavina del Rio T."/>
            <person name="Hammon N."/>
            <person name="Israni S."/>
            <person name="Dalin E."/>
            <person name="Tice H."/>
            <person name="Pitluck S."/>
            <person name="Thompson L.S."/>
            <person name="Brettin T."/>
            <person name="Bruce D."/>
            <person name="Han C."/>
            <person name="Tapia R."/>
            <person name="Schmutz J."/>
            <person name="Larimer F."/>
            <person name="Land M."/>
            <person name="Hauser L."/>
            <person name="Kyrpides N."/>
            <person name="Ivanova N."/>
            <person name="Staley J."/>
            <person name="Richardson P."/>
        </authorList>
    </citation>
    <scope>NUCLEOTIDE SEQUENCE [LARGE SCALE GENOMIC DNA]</scope>
    <source>
        <strain evidence="11 12">37</strain>
    </source>
</reference>
<sequence length="173" mass="19809">MTFFIGNMIKYWEVGAEFLDKCLKLLTAFVLFGLMTITCIDVIGRYLFSAPLIGSVELTRLLLGCLIFSALPIITWRKEHISVDIMDSFIPKKVKTFRDNVFNIAIATSLFVIGGKVWGLAERSQRYHEITLYLEIPVYYLTYFLALTCWLTAITSLVLVLTETLNKQYKNQG</sequence>
<proteinExistence type="inferred from homology"/>
<name>A1SSN5_PSYIN</name>
<feature type="transmembrane region" description="Helical" evidence="9">
    <location>
        <begin position="97"/>
        <end position="118"/>
    </location>
</feature>
<dbReference type="RefSeq" id="WP_011769059.1">
    <property type="nucleotide sequence ID" value="NC_008709.1"/>
</dbReference>
<keyword evidence="12" id="KW-1185">Reference proteome</keyword>
<dbReference type="EMBL" id="CP000510">
    <property type="protein sequence ID" value="ABM02500.1"/>
    <property type="molecule type" value="Genomic_DNA"/>
</dbReference>
<feature type="domain" description="Tripartite ATP-independent periplasmic transporters DctQ component" evidence="10">
    <location>
        <begin position="34"/>
        <end position="161"/>
    </location>
</feature>
<keyword evidence="2 9" id="KW-0813">Transport</keyword>
<feature type="transmembrane region" description="Helical" evidence="9">
    <location>
        <begin position="25"/>
        <end position="46"/>
    </location>
</feature>
<dbReference type="PANTHER" id="PTHR35011">
    <property type="entry name" value="2,3-DIKETO-L-GULONATE TRAP TRANSPORTER SMALL PERMEASE PROTEIN YIAM"/>
    <property type="match status" value="1"/>
</dbReference>
<keyword evidence="5 9" id="KW-0812">Transmembrane</keyword>
<evidence type="ECO:0000256" key="6">
    <source>
        <dbReference type="ARBA" id="ARBA00022989"/>
    </source>
</evidence>
<evidence type="ECO:0000256" key="5">
    <source>
        <dbReference type="ARBA" id="ARBA00022692"/>
    </source>
</evidence>
<evidence type="ECO:0000256" key="4">
    <source>
        <dbReference type="ARBA" id="ARBA00022519"/>
    </source>
</evidence>
<dbReference type="PANTHER" id="PTHR35011:SF2">
    <property type="entry name" value="2,3-DIKETO-L-GULONATE TRAP TRANSPORTER SMALL PERMEASE PROTEIN YIAM"/>
    <property type="match status" value="1"/>
</dbReference>
<comment type="subcellular location">
    <subcellularLocation>
        <location evidence="1 9">Cell inner membrane</location>
        <topology evidence="1 9">Multi-pass membrane protein</topology>
    </subcellularLocation>
</comment>
<accession>A1SSN5</accession>
<evidence type="ECO:0000256" key="8">
    <source>
        <dbReference type="ARBA" id="ARBA00038436"/>
    </source>
</evidence>
<dbReference type="eggNOG" id="COG3090">
    <property type="taxonomic scope" value="Bacteria"/>
</dbReference>
<organism evidence="11 12">
    <name type="scientific">Psychromonas ingrahamii (strain DSM 17664 / CCUG 51855 / 37)</name>
    <dbReference type="NCBI Taxonomy" id="357804"/>
    <lineage>
        <taxon>Bacteria</taxon>
        <taxon>Pseudomonadati</taxon>
        <taxon>Pseudomonadota</taxon>
        <taxon>Gammaproteobacteria</taxon>
        <taxon>Alteromonadales</taxon>
        <taxon>Psychromonadaceae</taxon>
        <taxon>Psychromonas</taxon>
    </lineage>
</organism>
<keyword evidence="6 9" id="KW-1133">Transmembrane helix</keyword>
<comment type="function">
    <text evidence="9">Part of the tripartite ATP-independent periplasmic (TRAP) transport system.</text>
</comment>
<comment type="subunit">
    <text evidence="9">The complex comprises the extracytoplasmic solute receptor protein and the two transmembrane proteins.</text>
</comment>
<gene>
    <name evidence="11" type="primary">dctQ-5</name>
    <name evidence="11" type="ordered locus">Ping_0647</name>
</gene>
<comment type="similarity">
    <text evidence="8 9">Belongs to the TRAP transporter small permease family.</text>
</comment>
<dbReference type="Proteomes" id="UP000000639">
    <property type="component" value="Chromosome"/>
</dbReference>
<evidence type="ECO:0000313" key="11">
    <source>
        <dbReference type="EMBL" id="ABM02500.1"/>
    </source>
</evidence>
<dbReference type="OrthoDB" id="2877624at2"/>
<evidence type="ECO:0000313" key="12">
    <source>
        <dbReference type="Proteomes" id="UP000000639"/>
    </source>
</evidence>
<dbReference type="Pfam" id="PF04290">
    <property type="entry name" value="DctQ"/>
    <property type="match status" value="1"/>
</dbReference>
<dbReference type="GO" id="GO:0015740">
    <property type="term" value="P:C4-dicarboxylate transport"/>
    <property type="evidence" value="ECO:0007669"/>
    <property type="project" value="TreeGrafter"/>
</dbReference>
<keyword evidence="4 9" id="KW-0997">Cell inner membrane</keyword>
<dbReference type="HOGENOM" id="CLU_086356_8_6_6"/>
<dbReference type="AlphaFoldDB" id="A1SSN5"/>
<dbReference type="InterPro" id="IPR055348">
    <property type="entry name" value="DctQ"/>
</dbReference>
<feature type="transmembrane region" description="Helical" evidence="9">
    <location>
        <begin position="58"/>
        <end position="76"/>
    </location>
</feature>
<feature type="transmembrane region" description="Helical" evidence="9">
    <location>
        <begin position="138"/>
        <end position="161"/>
    </location>
</feature>
<evidence type="ECO:0000259" key="10">
    <source>
        <dbReference type="Pfam" id="PF04290"/>
    </source>
</evidence>
<dbReference type="STRING" id="357804.Ping_0647"/>
<evidence type="ECO:0000256" key="1">
    <source>
        <dbReference type="ARBA" id="ARBA00004429"/>
    </source>
</evidence>
<evidence type="ECO:0000256" key="3">
    <source>
        <dbReference type="ARBA" id="ARBA00022475"/>
    </source>
</evidence>